<name>A0ABP0XEB8_9BRYO</name>
<accession>A0ABP0XEB8</accession>
<dbReference type="InterPro" id="IPR007235">
    <property type="entry name" value="Glyco_trans_28_C"/>
</dbReference>
<evidence type="ECO:0000256" key="2">
    <source>
        <dbReference type="ARBA" id="ARBA00012615"/>
    </source>
</evidence>
<dbReference type="Proteomes" id="UP001497444">
    <property type="component" value="Chromosome 7"/>
</dbReference>
<proteinExistence type="inferred from homology"/>
<dbReference type="Pfam" id="PF06925">
    <property type="entry name" value="MGDG_synth"/>
    <property type="match status" value="1"/>
</dbReference>
<evidence type="ECO:0000256" key="5">
    <source>
        <dbReference type="ARBA" id="ARBA00046299"/>
    </source>
</evidence>
<dbReference type="Gene3D" id="3.40.50.2000">
    <property type="entry name" value="Glycogen Phosphorylase B"/>
    <property type="match status" value="1"/>
</dbReference>
<dbReference type="Pfam" id="PF04101">
    <property type="entry name" value="Glyco_tran_28_C"/>
    <property type="match status" value="1"/>
</dbReference>
<evidence type="ECO:0000259" key="6">
    <source>
        <dbReference type="Pfam" id="PF04101"/>
    </source>
</evidence>
<dbReference type="InterPro" id="IPR050519">
    <property type="entry name" value="Glycosyltransf_28_UgtP"/>
</dbReference>
<evidence type="ECO:0000313" key="8">
    <source>
        <dbReference type="EMBL" id="CAK9276118.1"/>
    </source>
</evidence>
<comment type="subcellular location">
    <subcellularLocation>
        <location evidence="5">Plastid</location>
        <location evidence="5">Chloroplast membrane</location>
    </subcellularLocation>
</comment>
<evidence type="ECO:0000256" key="3">
    <source>
        <dbReference type="ARBA" id="ARBA00022676"/>
    </source>
</evidence>
<dbReference type="SUPFAM" id="SSF53756">
    <property type="entry name" value="UDP-Glycosyltransferase/glycogen phosphorylase"/>
    <property type="match status" value="1"/>
</dbReference>
<protein>
    <recommendedName>
        <fullName evidence="2">monogalactosyldiacylglycerol synthase</fullName>
        <ecNumber evidence="2">2.4.1.46</ecNumber>
    </recommendedName>
</protein>
<feature type="domain" description="Diacylglycerol glucosyltransferase N-terminal" evidence="7">
    <location>
        <begin position="155"/>
        <end position="323"/>
    </location>
</feature>
<dbReference type="InterPro" id="IPR009695">
    <property type="entry name" value="Diacylglyc_glucosyltr_N"/>
</dbReference>
<keyword evidence="9" id="KW-1185">Reference proteome</keyword>
<evidence type="ECO:0000256" key="4">
    <source>
        <dbReference type="ARBA" id="ARBA00022679"/>
    </source>
</evidence>
<keyword evidence="4" id="KW-0808">Transferase</keyword>
<dbReference type="EC" id="2.4.1.46" evidence="2"/>
<comment type="similarity">
    <text evidence="1">Belongs to the glycosyltransferase 28 family.</text>
</comment>
<dbReference type="CDD" id="cd17507">
    <property type="entry name" value="GT28_Beta-DGS-like"/>
    <property type="match status" value="1"/>
</dbReference>
<feature type="domain" description="Glycosyl transferase family 28 C-terminal" evidence="6">
    <location>
        <begin position="379"/>
        <end position="499"/>
    </location>
</feature>
<dbReference type="EMBL" id="OZ020102">
    <property type="protein sequence ID" value="CAK9276118.1"/>
    <property type="molecule type" value="Genomic_DNA"/>
</dbReference>
<evidence type="ECO:0000259" key="7">
    <source>
        <dbReference type="Pfam" id="PF06925"/>
    </source>
</evidence>
<organism evidence="8 9">
    <name type="scientific">Sphagnum jensenii</name>
    <dbReference type="NCBI Taxonomy" id="128206"/>
    <lineage>
        <taxon>Eukaryota</taxon>
        <taxon>Viridiplantae</taxon>
        <taxon>Streptophyta</taxon>
        <taxon>Embryophyta</taxon>
        <taxon>Bryophyta</taxon>
        <taxon>Sphagnophytina</taxon>
        <taxon>Sphagnopsida</taxon>
        <taxon>Sphagnales</taxon>
        <taxon>Sphagnaceae</taxon>
        <taxon>Sphagnum</taxon>
    </lineage>
</organism>
<evidence type="ECO:0000256" key="1">
    <source>
        <dbReference type="ARBA" id="ARBA00006962"/>
    </source>
</evidence>
<evidence type="ECO:0000313" key="9">
    <source>
        <dbReference type="Proteomes" id="UP001497444"/>
    </source>
</evidence>
<dbReference type="PANTHER" id="PTHR43025:SF3">
    <property type="entry name" value="MONOGALACTOSYLDIACYLGLYCEROL SYNTHASE 1, CHLOROPLASTIC"/>
    <property type="match status" value="1"/>
</dbReference>
<dbReference type="PANTHER" id="PTHR43025">
    <property type="entry name" value="MONOGALACTOSYLDIACYLGLYCEROL SYNTHASE"/>
    <property type="match status" value="1"/>
</dbReference>
<sequence>MELNSLGDQRVQQSVVAQCHCYYHGFAATPQLPGLLLAAAPQTRKQHTSRSGGGGGGGPAVLSLLSLGDLNICSNRLQEKLLQGFNDLVRRGCDRVPIGGSGSSLPSLNQEAGDMVENIGHRMEPAGEEEPQPSGQDEKRRKNVLILMSDTGGGHRASAEAIKATFELEYGDEYKVNIIDLWKEYTPWPFNQAPRAYSFFVKHETLWKLAFHTTAPRVVHQSQMAATAPFVAREVAKGLSKYQPDLIVSVHPLMQHIPLRVLRARGLLQKIPFTTVITDLSTCHPTWFHKLVTRCFCPTNTVAQRALKAGLQPYQLRVHGLPIRPSFSNPTHPKDELRKELEMDEELPAVLLMGGGEGMGPVETTARALGEALYDANTGKPIGQLVVVCGRNKNLVRKLQQVNWKIPIQVQGFVTNMSEWMAACDCIITKAGPGTIAEAMIRGLPMLLFDFIAGQEVGNVSFVVENGAGTYCEEPKDIAKIIADWFGSKADELREMAANARKLAQPDAVFKIVHDLDDLVRNKKACLEQQTFVYHGLI</sequence>
<reference evidence="8" key="1">
    <citation type="submission" date="2024-02" db="EMBL/GenBank/DDBJ databases">
        <authorList>
            <consortium name="ELIXIR-Norway"/>
            <consortium name="Elixir Norway"/>
        </authorList>
    </citation>
    <scope>NUCLEOTIDE SEQUENCE</scope>
</reference>
<gene>
    <name evidence="8" type="ORF">CSSPJE1EN1_LOCUS21596</name>
</gene>
<keyword evidence="3" id="KW-0328">Glycosyltransferase</keyword>